<dbReference type="InParanoid" id="A0C708"/>
<dbReference type="KEGG" id="ptm:GSPATT00035704001"/>
<dbReference type="Gene3D" id="3.90.640.10">
    <property type="entry name" value="Actin, Chain A, domain 4"/>
    <property type="match status" value="1"/>
</dbReference>
<evidence type="ECO:0000256" key="3">
    <source>
        <dbReference type="ARBA" id="ARBA00022840"/>
    </source>
</evidence>
<dbReference type="GeneID" id="5019757"/>
<dbReference type="GO" id="GO:0140662">
    <property type="term" value="F:ATP-dependent protein folding chaperone"/>
    <property type="evidence" value="ECO:0007669"/>
    <property type="project" value="InterPro"/>
</dbReference>
<dbReference type="PANTHER" id="PTHR19375">
    <property type="entry name" value="HEAT SHOCK PROTEIN 70KDA"/>
    <property type="match status" value="1"/>
</dbReference>
<dbReference type="InterPro" id="IPR043129">
    <property type="entry name" value="ATPase_NBD"/>
</dbReference>
<dbReference type="GO" id="GO:0016887">
    <property type="term" value="F:ATP hydrolysis activity"/>
    <property type="evidence" value="ECO:0000318"/>
    <property type="project" value="GO_Central"/>
</dbReference>
<keyword evidence="5" id="KW-1185">Reference proteome</keyword>
<sequence length="298" mass="34067">MGRRFSDSDVQNAILDFPFKVEAGINDQPFIVVHQQGKIQKILPEEICSMILEKLKKTAEAYLGKPVSSAVISVPAYFKDLQRQATKEAGTRIGLNILRIINEPTASALAYNLDRSIHQELHVLVFDLGSKKLDLSLLFIEDGVFEMKENLINSKLSGIEFDNKLIEYCCTQFLNKKGIDIRNNLKLLQKLRIQCEKAKKVLSFADHATIEIDNFHNNEDFLITITKPNFEMLCMNLFKQCIQSIDRILMNQNLLKNQVNEIILVGGSAKIPKVQELLKEYFNRKKSLLVELLLKLPF</sequence>
<dbReference type="Gene3D" id="3.30.420.40">
    <property type="match status" value="2"/>
</dbReference>
<keyword evidence="3" id="KW-0067">ATP-binding</keyword>
<dbReference type="FunFam" id="3.90.640.10:FF:000010">
    <property type="entry name" value="heat shock 70 kDa protein 14"/>
    <property type="match status" value="1"/>
</dbReference>
<comment type="similarity">
    <text evidence="1">Belongs to the heat shock protein 70 family.</text>
</comment>
<evidence type="ECO:0000313" key="5">
    <source>
        <dbReference type="Proteomes" id="UP000000600"/>
    </source>
</evidence>
<dbReference type="GO" id="GO:0031072">
    <property type="term" value="F:heat shock protein binding"/>
    <property type="evidence" value="ECO:0000318"/>
    <property type="project" value="GO_Central"/>
</dbReference>
<evidence type="ECO:0000313" key="4">
    <source>
        <dbReference type="EMBL" id="CAK66575.1"/>
    </source>
</evidence>
<proteinExistence type="inferred from homology"/>
<keyword evidence="2" id="KW-0547">Nucleotide-binding</keyword>
<reference evidence="4 5" key="1">
    <citation type="journal article" date="2006" name="Nature">
        <title>Global trends of whole-genome duplications revealed by the ciliate Paramecium tetraurelia.</title>
        <authorList>
            <consortium name="Genoscope"/>
            <person name="Aury J.-M."/>
            <person name="Jaillon O."/>
            <person name="Duret L."/>
            <person name="Noel B."/>
            <person name="Jubin C."/>
            <person name="Porcel B.M."/>
            <person name="Segurens B."/>
            <person name="Daubin V."/>
            <person name="Anthouard V."/>
            <person name="Aiach N."/>
            <person name="Arnaiz O."/>
            <person name="Billaut A."/>
            <person name="Beisson J."/>
            <person name="Blanc I."/>
            <person name="Bouhouche K."/>
            <person name="Camara F."/>
            <person name="Duharcourt S."/>
            <person name="Guigo R."/>
            <person name="Gogendeau D."/>
            <person name="Katinka M."/>
            <person name="Keller A.-M."/>
            <person name="Kissmehl R."/>
            <person name="Klotz C."/>
            <person name="Koll F."/>
            <person name="Le Moue A."/>
            <person name="Lepere C."/>
            <person name="Malinsky S."/>
            <person name="Nowacki M."/>
            <person name="Nowak J.K."/>
            <person name="Plattner H."/>
            <person name="Poulain J."/>
            <person name="Ruiz F."/>
            <person name="Serrano V."/>
            <person name="Zagulski M."/>
            <person name="Dessen P."/>
            <person name="Betermier M."/>
            <person name="Weissenbach J."/>
            <person name="Scarpelli C."/>
            <person name="Schachter V."/>
            <person name="Sperling L."/>
            <person name="Meyer E."/>
            <person name="Cohen J."/>
            <person name="Wincker P."/>
        </authorList>
    </citation>
    <scope>NUCLEOTIDE SEQUENCE [LARGE SCALE GENOMIC DNA]</scope>
    <source>
        <strain evidence="4 5">Stock d4-2</strain>
    </source>
</reference>
<dbReference type="FunFam" id="3.30.420.40:FF:000804">
    <property type="entry name" value="Uncharacterized protein"/>
    <property type="match status" value="1"/>
</dbReference>
<gene>
    <name evidence="4" type="ORF">GSPATT00035704001</name>
</gene>
<protein>
    <recommendedName>
        <fullName evidence="6">Heat shock protein 70</fullName>
    </recommendedName>
</protein>
<organism evidence="4 5">
    <name type="scientific">Paramecium tetraurelia</name>
    <dbReference type="NCBI Taxonomy" id="5888"/>
    <lineage>
        <taxon>Eukaryota</taxon>
        <taxon>Sar</taxon>
        <taxon>Alveolata</taxon>
        <taxon>Ciliophora</taxon>
        <taxon>Intramacronucleata</taxon>
        <taxon>Oligohymenophorea</taxon>
        <taxon>Peniculida</taxon>
        <taxon>Parameciidae</taxon>
        <taxon>Paramecium</taxon>
    </lineage>
</organism>
<dbReference type="EMBL" id="CT868045">
    <property type="protein sequence ID" value="CAK66575.1"/>
    <property type="molecule type" value="Genomic_DNA"/>
</dbReference>
<dbReference type="HOGENOM" id="CLU_005965_0_3_1"/>
<dbReference type="Pfam" id="PF00012">
    <property type="entry name" value="HSP70"/>
    <property type="match status" value="1"/>
</dbReference>
<dbReference type="InterPro" id="IPR013126">
    <property type="entry name" value="Hsp_70_fam"/>
</dbReference>
<dbReference type="OMA" id="NDATNCC"/>
<dbReference type="eggNOG" id="KOG0101">
    <property type="taxonomic scope" value="Eukaryota"/>
</dbReference>
<dbReference type="STRING" id="5888.A0C708"/>
<dbReference type="GO" id="GO:0005737">
    <property type="term" value="C:cytoplasm"/>
    <property type="evidence" value="ECO:0000318"/>
    <property type="project" value="GO_Central"/>
</dbReference>
<evidence type="ECO:0008006" key="6">
    <source>
        <dbReference type="Google" id="ProtNLM"/>
    </source>
</evidence>
<evidence type="ECO:0000256" key="2">
    <source>
        <dbReference type="ARBA" id="ARBA00022741"/>
    </source>
</evidence>
<dbReference type="AlphaFoldDB" id="A0C708"/>
<dbReference type="SUPFAM" id="SSF53067">
    <property type="entry name" value="Actin-like ATPase domain"/>
    <property type="match status" value="2"/>
</dbReference>
<dbReference type="GO" id="GO:0044183">
    <property type="term" value="F:protein folding chaperone"/>
    <property type="evidence" value="ECO:0000318"/>
    <property type="project" value="GO_Central"/>
</dbReference>
<dbReference type="GO" id="GO:0042026">
    <property type="term" value="P:protein refolding"/>
    <property type="evidence" value="ECO:0000318"/>
    <property type="project" value="GO_Central"/>
</dbReference>
<dbReference type="PRINTS" id="PR00301">
    <property type="entry name" value="HEATSHOCK70"/>
</dbReference>
<evidence type="ECO:0000256" key="1">
    <source>
        <dbReference type="ARBA" id="ARBA00007381"/>
    </source>
</evidence>
<accession>A0C708</accession>
<dbReference type="GO" id="GO:0005524">
    <property type="term" value="F:ATP binding"/>
    <property type="evidence" value="ECO:0007669"/>
    <property type="project" value="UniProtKB-KW"/>
</dbReference>
<dbReference type="FunFam" id="3.30.30.30:FF:000053">
    <property type="entry name" value="Uncharacterized protein"/>
    <property type="match status" value="1"/>
</dbReference>
<dbReference type="OrthoDB" id="307898at2759"/>
<dbReference type="Proteomes" id="UP000000600">
    <property type="component" value="Unassembled WGS sequence"/>
</dbReference>
<name>A0C708_PARTE</name>
<dbReference type="RefSeq" id="XP_001433972.1">
    <property type="nucleotide sequence ID" value="XM_001433935.1"/>
</dbReference>